<dbReference type="Pfam" id="PF24476">
    <property type="entry name" value="DUF7580"/>
    <property type="match status" value="1"/>
</dbReference>
<dbReference type="PROSITE" id="PS00138">
    <property type="entry name" value="SUBTILASE_SER"/>
    <property type="match status" value="1"/>
</dbReference>
<dbReference type="InterPro" id="IPR056002">
    <property type="entry name" value="DUF7580"/>
</dbReference>
<dbReference type="InterPro" id="IPR000209">
    <property type="entry name" value="Peptidase_S8/S53_dom"/>
</dbReference>
<proteinExistence type="inferred from homology"/>
<dbReference type="EMBL" id="JAGMWT010000001">
    <property type="protein sequence ID" value="KAH7139510.1"/>
    <property type="molecule type" value="Genomic_DNA"/>
</dbReference>
<dbReference type="InterPro" id="IPR050131">
    <property type="entry name" value="Peptidase_S8_subtilisin-like"/>
</dbReference>
<comment type="similarity">
    <text evidence="1 5 6">Belongs to the peptidase S8 family.</text>
</comment>
<dbReference type="PRINTS" id="PR00723">
    <property type="entry name" value="SUBTILISIN"/>
</dbReference>
<dbReference type="OrthoDB" id="206201at2759"/>
<keyword evidence="4 5" id="KW-0720">Serine protease</keyword>
<feature type="active site" description="Charge relay system" evidence="5">
    <location>
        <position position="655"/>
    </location>
</feature>
<feature type="domain" description="DUF7580" evidence="8">
    <location>
        <begin position="241"/>
        <end position="524"/>
    </location>
</feature>
<evidence type="ECO:0000313" key="10">
    <source>
        <dbReference type="Proteomes" id="UP000700596"/>
    </source>
</evidence>
<keyword evidence="3 5" id="KW-0378">Hydrolase</keyword>
<evidence type="ECO:0000259" key="8">
    <source>
        <dbReference type="Pfam" id="PF24476"/>
    </source>
</evidence>
<dbReference type="GO" id="GO:0004252">
    <property type="term" value="F:serine-type endopeptidase activity"/>
    <property type="evidence" value="ECO:0007669"/>
    <property type="project" value="UniProtKB-UniRule"/>
</dbReference>
<feature type="active site" description="Charge relay system" evidence="5">
    <location>
        <position position="849"/>
    </location>
</feature>
<evidence type="ECO:0000256" key="6">
    <source>
        <dbReference type="RuleBase" id="RU003355"/>
    </source>
</evidence>
<dbReference type="AlphaFoldDB" id="A0A9P9EKJ8"/>
<accession>A0A9P9EKJ8</accession>
<dbReference type="CDD" id="cd00306">
    <property type="entry name" value="Peptidases_S8_S53"/>
    <property type="match status" value="1"/>
</dbReference>
<reference evidence="9" key="1">
    <citation type="journal article" date="2021" name="Nat. Commun.">
        <title>Genetic determinants of endophytism in the Arabidopsis root mycobiome.</title>
        <authorList>
            <person name="Mesny F."/>
            <person name="Miyauchi S."/>
            <person name="Thiergart T."/>
            <person name="Pickel B."/>
            <person name="Atanasova L."/>
            <person name="Karlsson M."/>
            <person name="Huettel B."/>
            <person name="Barry K.W."/>
            <person name="Haridas S."/>
            <person name="Chen C."/>
            <person name="Bauer D."/>
            <person name="Andreopoulos W."/>
            <person name="Pangilinan J."/>
            <person name="LaButti K."/>
            <person name="Riley R."/>
            <person name="Lipzen A."/>
            <person name="Clum A."/>
            <person name="Drula E."/>
            <person name="Henrissat B."/>
            <person name="Kohler A."/>
            <person name="Grigoriev I.V."/>
            <person name="Martin F.M."/>
            <person name="Hacquard S."/>
        </authorList>
    </citation>
    <scope>NUCLEOTIDE SEQUENCE</scope>
    <source>
        <strain evidence="9">MPI-CAGE-CH-0243</strain>
    </source>
</reference>
<organism evidence="9 10">
    <name type="scientific">Dendryphion nanum</name>
    <dbReference type="NCBI Taxonomy" id="256645"/>
    <lineage>
        <taxon>Eukaryota</taxon>
        <taxon>Fungi</taxon>
        <taxon>Dikarya</taxon>
        <taxon>Ascomycota</taxon>
        <taxon>Pezizomycotina</taxon>
        <taxon>Dothideomycetes</taxon>
        <taxon>Pleosporomycetidae</taxon>
        <taxon>Pleosporales</taxon>
        <taxon>Torulaceae</taxon>
        <taxon>Dendryphion</taxon>
    </lineage>
</organism>
<keyword evidence="10" id="KW-1185">Reference proteome</keyword>
<dbReference type="Pfam" id="PF00082">
    <property type="entry name" value="Peptidase_S8"/>
    <property type="match status" value="1"/>
</dbReference>
<evidence type="ECO:0000259" key="7">
    <source>
        <dbReference type="Pfam" id="PF00082"/>
    </source>
</evidence>
<protein>
    <recommendedName>
        <fullName evidence="11">Peptidase S8/S53 domain-containing protein</fullName>
    </recommendedName>
</protein>
<dbReference type="PROSITE" id="PS00136">
    <property type="entry name" value="SUBTILASE_ASP"/>
    <property type="match status" value="1"/>
</dbReference>
<feature type="domain" description="Peptidase S8/S53" evidence="7">
    <location>
        <begin position="649"/>
        <end position="877"/>
    </location>
</feature>
<dbReference type="Proteomes" id="UP000700596">
    <property type="component" value="Unassembled WGS sequence"/>
</dbReference>
<dbReference type="GO" id="GO:0006508">
    <property type="term" value="P:proteolysis"/>
    <property type="evidence" value="ECO:0007669"/>
    <property type="project" value="UniProtKB-KW"/>
</dbReference>
<evidence type="ECO:0000256" key="2">
    <source>
        <dbReference type="ARBA" id="ARBA00022670"/>
    </source>
</evidence>
<evidence type="ECO:0000256" key="3">
    <source>
        <dbReference type="ARBA" id="ARBA00022801"/>
    </source>
</evidence>
<dbReference type="PANTHER" id="PTHR43806:SF11">
    <property type="entry name" value="CEREVISIN-RELATED"/>
    <property type="match status" value="1"/>
</dbReference>
<evidence type="ECO:0008006" key="11">
    <source>
        <dbReference type="Google" id="ProtNLM"/>
    </source>
</evidence>
<dbReference type="Gene3D" id="3.40.50.200">
    <property type="entry name" value="Peptidase S8/S53 domain"/>
    <property type="match status" value="1"/>
</dbReference>
<gene>
    <name evidence="9" type="ORF">B0J11DRAFT_575419</name>
</gene>
<dbReference type="InterPro" id="IPR015500">
    <property type="entry name" value="Peptidase_S8_subtilisin-rel"/>
</dbReference>
<dbReference type="InterPro" id="IPR023828">
    <property type="entry name" value="Peptidase_S8_Ser-AS"/>
</dbReference>
<evidence type="ECO:0000256" key="1">
    <source>
        <dbReference type="ARBA" id="ARBA00011073"/>
    </source>
</evidence>
<feature type="active site" description="Charge relay system" evidence="5">
    <location>
        <position position="693"/>
    </location>
</feature>
<dbReference type="InterPro" id="IPR023827">
    <property type="entry name" value="Peptidase_S8_Asp-AS"/>
</dbReference>
<evidence type="ECO:0000256" key="4">
    <source>
        <dbReference type="ARBA" id="ARBA00022825"/>
    </source>
</evidence>
<evidence type="ECO:0000313" key="9">
    <source>
        <dbReference type="EMBL" id="KAH7139510.1"/>
    </source>
</evidence>
<evidence type="ECO:0000256" key="5">
    <source>
        <dbReference type="PROSITE-ProRule" id="PRU01240"/>
    </source>
</evidence>
<dbReference type="PANTHER" id="PTHR43806">
    <property type="entry name" value="PEPTIDASE S8"/>
    <property type="match status" value="1"/>
</dbReference>
<sequence length="939" mass="106568">MASERQSPPTLHTTVARVAHAVAEVLDAQDSERVQSRCRSLTDKQVQDLKRHLIQIYLEHMASSVLIHQEVHLDLDNLAESLDCIFDDVYIQRFAENDPTTTGHGRHKILRTMDNILSRRPTGFDIVNAIRCDMTSELLRLSMLSEIFSTKFDDANPGNGHLVYNSLIKIRRRLPPPKIALQAFKDPYNVRMLADCLHRSFHRHWPCQLGQHEHVGALGECTQANMFLNPKWIIHGVEDGIFFVTLTGNGIDQECRVHIPRPEQRIPGTDKSLCLLLCDEIRDSCLDLCLDSAEHLYDRENDDEPEFHVESDDSKYELVNLEALMVAIVPTYAAKRVVQLIVARSLLLLLDGPWVGRVLSMKDIYIFCSMSDGIPRPVFDQIFISTRFGLCVNHEVPRSIRCQHPFPAIQAFGILMAEIELGDRLVDIQQDRRINEAQKVVRPGIYAKNLQKQCRNYMPEGAGVLRAIDFCFNREAFKNYIGRNSKLSQSDHHSIEGQIPPREDPEFIKRFYMEIVRPLEEDLVDGAKWTWDEINWNKKHNLINSGVANIIVKTHYASVNRIQQKIHSAGLKTQSSPLRKEYRDSEAPGNLHTCTETASMCVFDAHGHIAGAQNTPSADEWFKKLDAVHATLNSDRMDDWGEEEVESLVKVAVLDTGIDLTHPEFVQFRKDGRLDDGFNFVEEGKEIIDSDGHGTHVCHTLFKTAPYVKLFPIRVFRNRRSEMSTPSLIKKGIEYAINKGVDIISMSFAFEDECHDIKEALDMASSSILMFAAASNYRHLNRDPIGYPARVSNRVICVHSSSINNKRSIFSPKGIPGHPNFSVVGENVEAAWIPDDTSTETLRSMSGTSMATPIMAGIAAMILDFSKKNWIGLERIPNWSQHKGQLWETAGMTSVFKRCMTDSVKTDGSYNFLKPWLLLEKNYSAIAHRIIDALESKYK</sequence>
<dbReference type="PROSITE" id="PS51892">
    <property type="entry name" value="SUBTILASE"/>
    <property type="match status" value="1"/>
</dbReference>
<keyword evidence="2 5" id="KW-0645">Protease</keyword>
<dbReference type="SUPFAM" id="SSF52743">
    <property type="entry name" value="Subtilisin-like"/>
    <property type="match status" value="1"/>
</dbReference>
<name>A0A9P9EKJ8_9PLEO</name>
<comment type="caution">
    <text evidence="9">The sequence shown here is derived from an EMBL/GenBank/DDBJ whole genome shotgun (WGS) entry which is preliminary data.</text>
</comment>
<dbReference type="InterPro" id="IPR036852">
    <property type="entry name" value="Peptidase_S8/S53_dom_sf"/>
</dbReference>